<comment type="similarity">
    <text evidence="1">Belongs to the glycerophosphoryl diester phosphodiesterase family.</text>
</comment>
<dbReference type="PANTHER" id="PTHR43620:SF7">
    <property type="entry name" value="GLYCEROPHOSPHODIESTER PHOSPHODIESTERASE GDPD5-RELATED"/>
    <property type="match status" value="1"/>
</dbReference>
<evidence type="ECO:0000256" key="5">
    <source>
        <dbReference type="ARBA" id="ARBA00022801"/>
    </source>
</evidence>
<comment type="catalytic activity">
    <reaction evidence="6">
        <text>a sn-glycero-3-phosphodiester + H2O = an alcohol + sn-glycerol 3-phosphate + H(+)</text>
        <dbReference type="Rhea" id="RHEA:12969"/>
        <dbReference type="ChEBI" id="CHEBI:15377"/>
        <dbReference type="ChEBI" id="CHEBI:15378"/>
        <dbReference type="ChEBI" id="CHEBI:30879"/>
        <dbReference type="ChEBI" id="CHEBI:57597"/>
        <dbReference type="ChEBI" id="CHEBI:83408"/>
        <dbReference type="EC" id="3.1.4.46"/>
    </reaction>
</comment>
<dbReference type="PANTHER" id="PTHR43620">
    <property type="entry name" value="GLYCEROPHOSPHORYL DIESTER PHOSPHODIESTERASE"/>
    <property type="match status" value="1"/>
</dbReference>
<dbReference type="Proteomes" id="UP000800981">
    <property type="component" value="Unassembled WGS sequence"/>
</dbReference>
<keyword evidence="3 7" id="KW-0732">Signal</keyword>
<dbReference type="InterPro" id="IPR030395">
    <property type="entry name" value="GP_PDE_dom"/>
</dbReference>
<dbReference type="EMBL" id="JAANNP010000011">
    <property type="protein sequence ID" value="NHC14844.1"/>
    <property type="molecule type" value="Genomic_DNA"/>
</dbReference>
<proteinExistence type="inferred from homology"/>
<reference evidence="9 10" key="1">
    <citation type="submission" date="2020-03" db="EMBL/GenBank/DDBJ databases">
        <title>Two novel Motilibacter sp.</title>
        <authorList>
            <person name="Liu S."/>
        </authorList>
    </citation>
    <scope>NUCLEOTIDE SEQUENCE [LARGE SCALE GENOMIC DNA]</scope>
    <source>
        <strain evidence="9 10">E257</strain>
    </source>
</reference>
<keyword evidence="5" id="KW-0378">Hydrolase</keyword>
<evidence type="ECO:0000256" key="4">
    <source>
        <dbReference type="ARBA" id="ARBA00022798"/>
    </source>
</evidence>
<evidence type="ECO:0000259" key="8">
    <source>
        <dbReference type="PROSITE" id="PS51704"/>
    </source>
</evidence>
<protein>
    <recommendedName>
        <fullName evidence="2">glycerophosphodiester phosphodiesterase</fullName>
        <ecNumber evidence="2">3.1.4.46</ecNumber>
    </recommendedName>
</protein>
<dbReference type="PROSITE" id="PS51704">
    <property type="entry name" value="GP_PDE"/>
    <property type="match status" value="1"/>
</dbReference>
<feature type="signal peptide" evidence="7">
    <location>
        <begin position="1"/>
        <end position="23"/>
    </location>
</feature>
<dbReference type="SUPFAM" id="SSF51695">
    <property type="entry name" value="PLC-like phosphodiesterases"/>
    <property type="match status" value="1"/>
</dbReference>
<evidence type="ECO:0000256" key="7">
    <source>
        <dbReference type="SAM" id="SignalP"/>
    </source>
</evidence>
<dbReference type="Pfam" id="PF03009">
    <property type="entry name" value="GDPD"/>
    <property type="match status" value="1"/>
</dbReference>
<sequence length="382" mass="41440">MVALAGIPAIVAPVALVSVSADANVNATGTSVSAPLVFGHRGASGYRPEHTLASYDLAVRQGADVIEPDLVSTRDHVLVARHENEISGTTDVADHPEFAARRTTKVIDGSSITGWFTEDFTLAELRTLRAKERLPAVRQENTVLDGRYVIPTFEEVLDFAKRASKETGRDIGVAPETKHPTYFDSIGLSLEEPLVQALRDRNIDKRNKNIWIQSFEESNLRQLHDLFEVKVGLVQLTSAAGRPYDHVAAGDPQTYAQMTSAAGLEEVAEYATVVGPDKSQIFPRAADGTTSAPSALVTNAHAAGLKVVPYTVRAENQFLPVQYRKGTDPNAYGDVVSEFEDLFEAGVDGIFSDQPDLAYAAREDFLGYTHGITHPQAEQPRG</sequence>
<comment type="caution">
    <text evidence="9">The sequence shown here is derived from an EMBL/GenBank/DDBJ whole genome shotgun (WGS) entry which is preliminary data.</text>
</comment>
<feature type="chain" id="PRO_5046599815" description="glycerophosphodiester phosphodiesterase" evidence="7">
    <location>
        <begin position="24"/>
        <end position="382"/>
    </location>
</feature>
<feature type="domain" description="GP-PDE" evidence="8">
    <location>
        <begin position="35"/>
        <end position="362"/>
    </location>
</feature>
<dbReference type="InterPro" id="IPR017946">
    <property type="entry name" value="PLC-like_Pdiesterase_TIM-brl"/>
</dbReference>
<evidence type="ECO:0000256" key="3">
    <source>
        <dbReference type="ARBA" id="ARBA00022729"/>
    </source>
</evidence>
<accession>A0ABX0GYI6</accession>
<organism evidence="9 10">
    <name type="scientific">Motilibacter deserti</name>
    <dbReference type="NCBI Taxonomy" id="2714956"/>
    <lineage>
        <taxon>Bacteria</taxon>
        <taxon>Bacillati</taxon>
        <taxon>Actinomycetota</taxon>
        <taxon>Actinomycetes</taxon>
        <taxon>Motilibacterales</taxon>
        <taxon>Motilibacteraceae</taxon>
        <taxon>Motilibacter</taxon>
    </lineage>
</organism>
<evidence type="ECO:0000256" key="6">
    <source>
        <dbReference type="ARBA" id="ARBA00047512"/>
    </source>
</evidence>
<keyword evidence="10" id="KW-1185">Reference proteome</keyword>
<evidence type="ECO:0000256" key="2">
    <source>
        <dbReference type="ARBA" id="ARBA00012247"/>
    </source>
</evidence>
<dbReference type="EC" id="3.1.4.46" evidence="2"/>
<evidence type="ECO:0000256" key="1">
    <source>
        <dbReference type="ARBA" id="ARBA00007277"/>
    </source>
</evidence>
<gene>
    <name evidence="9" type="ORF">G9H71_13735</name>
</gene>
<evidence type="ECO:0000313" key="10">
    <source>
        <dbReference type="Proteomes" id="UP000800981"/>
    </source>
</evidence>
<name>A0ABX0GYI6_9ACTN</name>
<keyword evidence="4" id="KW-0319">Glycerol metabolism</keyword>
<dbReference type="Gene3D" id="3.20.20.190">
    <property type="entry name" value="Phosphatidylinositol (PI) phosphodiesterase"/>
    <property type="match status" value="1"/>
</dbReference>
<evidence type="ECO:0000313" key="9">
    <source>
        <dbReference type="EMBL" id="NHC14844.1"/>
    </source>
</evidence>
<dbReference type="CDD" id="cd08602">
    <property type="entry name" value="GDPD_ScGlpQ1_like"/>
    <property type="match status" value="1"/>
</dbReference>